<protein>
    <recommendedName>
        <fullName evidence="3">Phlebovirus glycoprotein G2 fusion domain-containing protein</fullName>
    </recommendedName>
</protein>
<dbReference type="AlphaFoldDB" id="A0AAV8YB72"/>
<name>A0AAV8YB72_9CUCU</name>
<keyword evidence="2" id="KW-1185">Reference proteome</keyword>
<evidence type="ECO:0000313" key="1">
    <source>
        <dbReference type="EMBL" id="KAJ8948875.1"/>
    </source>
</evidence>
<organism evidence="1 2">
    <name type="scientific">Aromia moschata</name>
    <dbReference type="NCBI Taxonomy" id="1265417"/>
    <lineage>
        <taxon>Eukaryota</taxon>
        <taxon>Metazoa</taxon>
        <taxon>Ecdysozoa</taxon>
        <taxon>Arthropoda</taxon>
        <taxon>Hexapoda</taxon>
        <taxon>Insecta</taxon>
        <taxon>Pterygota</taxon>
        <taxon>Neoptera</taxon>
        <taxon>Endopterygota</taxon>
        <taxon>Coleoptera</taxon>
        <taxon>Polyphaga</taxon>
        <taxon>Cucujiformia</taxon>
        <taxon>Chrysomeloidea</taxon>
        <taxon>Cerambycidae</taxon>
        <taxon>Cerambycinae</taxon>
        <taxon>Callichromatini</taxon>
        <taxon>Aromia</taxon>
    </lineage>
</organism>
<gene>
    <name evidence="1" type="ORF">NQ318_013529</name>
</gene>
<reference evidence="1" key="1">
    <citation type="journal article" date="2023" name="Insect Mol. Biol.">
        <title>Genome sequencing provides insights into the evolution of gene families encoding plant cell wall-degrading enzymes in longhorned beetles.</title>
        <authorList>
            <person name="Shin N.R."/>
            <person name="Okamura Y."/>
            <person name="Kirsch R."/>
            <person name="Pauchet Y."/>
        </authorList>
    </citation>
    <scope>NUCLEOTIDE SEQUENCE</scope>
    <source>
        <strain evidence="1">AMC_N1</strain>
    </source>
</reference>
<proteinExistence type="predicted"/>
<comment type="caution">
    <text evidence="1">The sequence shown here is derived from an EMBL/GenBank/DDBJ whole genome shotgun (WGS) entry which is preliminary data.</text>
</comment>
<dbReference type="Proteomes" id="UP001162162">
    <property type="component" value="Unassembled WGS sequence"/>
</dbReference>
<sequence>MDIKTDDINQNRTLLEETFYVLTKKNCVFRVRLTREGLCLIKESEKNIREQIIPISDIVGCRCLRSKKQSKGCTCQSIPRSSSIEVVEETSGELDDSDVTLRVHIKKENEL</sequence>
<accession>A0AAV8YB72</accession>
<dbReference type="EMBL" id="JAPWTK010000129">
    <property type="protein sequence ID" value="KAJ8948875.1"/>
    <property type="molecule type" value="Genomic_DNA"/>
</dbReference>
<evidence type="ECO:0008006" key="3">
    <source>
        <dbReference type="Google" id="ProtNLM"/>
    </source>
</evidence>
<evidence type="ECO:0000313" key="2">
    <source>
        <dbReference type="Proteomes" id="UP001162162"/>
    </source>
</evidence>